<dbReference type="SMART" id="SM00715">
    <property type="entry name" value="LA"/>
    <property type="match status" value="1"/>
</dbReference>
<proteinExistence type="predicted"/>
<dbReference type="InterPro" id="IPR002344">
    <property type="entry name" value="Lupus_La"/>
</dbReference>
<dbReference type="InterPro" id="IPR006630">
    <property type="entry name" value="La_HTH"/>
</dbReference>
<evidence type="ECO:0000256" key="5">
    <source>
        <dbReference type="SAM" id="MobiDB-lite"/>
    </source>
</evidence>
<dbReference type="RefSeq" id="XP_005779172.1">
    <property type="nucleotide sequence ID" value="XM_005779115.1"/>
</dbReference>
<dbReference type="Pfam" id="PF11523">
    <property type="entry name" value="DUF3223"/>
    <property type="match status" value="1"/>
</dbReference>
<dbReference type="EnsemblProtists" id="EOD26743">
    <property type="protein sequence ID" value="EOD26743"/>
    <property type="gene ID" value="EMIHUDRAFT_236544"/>
</dbReference>
<dbReference type="GO" id="GO:0005634">
    <property type="term" value="C:nucleus"/>
    <property type="evidence" value="ECO:0007669"/>
    <property type="project" value="UniProtKB-SubCell"/>
</dbReference>
<keyword evidence="3" id="KW-0539">Nucleus</keyword>
<sequence length="287" mass="30489">MSLPVAGVGGEFCCKILKFFSQLLDVDKPQNAGKSDAPAAVDDDEKRAAAIKKQVEYYFSEANLTNDKFMRTEMAKTSEKWVPISVIMTFNRMKALLPGAEHAPVAAAMAGSEVVEVSEDGEKLRRLPALMKKTVTLGGKEFVGRAAVVAHARPLLQKEGELAEEECSFIKDLLSHHAKAAEKIGAGIASIKAGCNPKFPDTRCFVLVRADGSEATACAGRGQPPDLGEGGDSCVPRDVTTGGLFVPQAGTSYEPGCIVAVKDLAEGSDASSLKEELRSSTRERACP</sequence>
<feature type="region of interest" description="Disordered" evidence="5">
    <location>
        <begin position="268"/>
        <end position="287"/>
    </location>
</feature>
<feature type="domain" description="HTH La-type RNA-binding" evidence="6">
    <location>
        <begin position="41"/>
        <end position="134"/>
    </location>
</feature>
<dbReference type="Proteomes" id="UP000013827">
    <property type="component" value="Unassembled WGS sequence"/>
</dbReference>
<dbReference type="PaxDb" id="2903-EOD26743"/>
<dbReference type="GO" id="GO:1990904">
    <property type="term" value="C:ribonucleoprotein complex"/>
    <property type="evidence" value="ECO:0007669"/>
    <property type="project" value="InterPro"/>
</dbReference>
<evidence type="ECO:0000259" key="6">
    <source>
        <dbReference type="PROSITE" id="PS50961"/>
    </source>
</evidence>
<evidence type="ECO:0000313" key="7">
    <source>
        <dbReference type="EnsemblProtists" id="EOD26743"/>
    </source>
</evidence>
<dbReference type="KEGG" id="ehx:EMIHUDRAFT_236544"/>
<dbReference type="HOGENOM" id="CLU_971238_0_0_1"/>
<dbReference type="eggNOG" id="KOG4213">
    <property type="taxonomic scope" value="Eukaryota"/>
</dbReference>
<dbReference type="PANTHER" id="PTHR22792">
    <property type="entry name" value="LUPUS LA PROTEIN-RELATED"/>
    <property type="match status" value="1"/>
</dbReference>
<accession>A0A0D3JTA8</accession>
<keyword evidence="8" id="KW-1185">Reference proteome</keyword>
<reference evidence="8" key="1">
    <citation type="journal article" date="2013" name="Nature">
        <title>Pan genome of the phytoplankton Emiliania underpins its global distribution.</title>
        <authorList>
            <person name="Read B.A."/>
            <person name="Kegel J."/>
            <person name="Klute M.J."/>
            <person name="Kuo A."/>
            <person name="Lefebvre S.C."/>
            <person name="Maumus F."/>
            <person name="Mayer C."/>
            <person name="Miller J."/>
            <person name="Monier A."/>
            <person name="Salamov A."/>
            <person name="Young J."/>
            <person name="Aguilar M."/>
            <person name="Claverie J.M."/>
            <person name="Frickenhaus S."/>
            <person name="Gonzalez K."/>
            <person name="Herman E.K."/>
            <person name="Lin Y.C."/>
            <person name="Napier J."/>
            <person name="Ogata H."/>
            <person name="Sarno A.F."/>
            <person name="Shmutz J."/>
            <person name="Schroeder D."/>
            <person name="de Vargas C."/>
            <person name="Verret F."/>
            <person name="von Dassow P."/>
            <person name="Valentin K."/>
            <person name="Van de Peer Y."/>
            <person name="Wheeler G."/>
            <person name="Dacks J.B."/>
            <person name="Delwiche C.F."/>
            <person name="Dyhrman S.T."/>
            <person name="Glockner G."/>
            <person name="John U."/>
            <person name="Richards T."/>
            <person name="Worden A.Z."/>
            <person name="Zhang X."/>
            <person name="Grigoriev I.V."/>
            <person name="Allen A.E."/>
            <person name="Bidle K."/>
            <person name="Borodovsky M."/>
            <person name="Bowler C."/>
            <person name="Brownlee C."/>
            <person name="Cock J.M."/>
            <person name="Elias M."/>
            <person name="Gladyshev V.N."/>
            <person name="Groth M."/>
            <person name="Guda C."/>
            <person name="Hadaegh A."/>
            <person name="Iglesias-Rodriguez M.D."/>
            <person name="Jenkins J."/>
            <person name="Jones B.M."/>
            <person name="Lawson T."/>
            <person name="Leese F."/>
            <person name="Lindquist E."/>
            <person name="Lobanov A."/>
            <person name="Lomsadze A."/>
            <person name="Malik S.B."/>
            <person name="Marsh M.E."/>
            <person name="Mackinder L."/>
            <person name="Mock T."/>
            <person name="Mueller-Roeber B."/>
            <person name="Pagarete A."/>
            <person name="Parker M."/>
            <person name="Probert I."/>
            <person name="Quesneville H."/>
            <person name="Raines C."/>
            <person name="Rensing S.A."/>
            <person name="Riano-Pachon D.M."/>
            <person name="Richier S."/>
            <person name="Rokitta S."/>
            <person name="Shiraiwa Y."/>
            <person name="Soanes D.M."/>
            <person name="van der Giezen M."/>
            <person name="Wahlund T.M."/>
            <person name="Williams B."/>
            <person name="Wilson W."/>
            <person name="Wolfe G."/>
            <person name="Wurch L.L."/>
        </authorList>
    </citation>
    <scope>NUCLEOTIDE SEQUENCE</scope>
</reference>
<dbReference type="GO" id="GO:0003723">
    <property type="term" value="F:RNA binding"/>
    <property type="evidence" value="ECO:0007669"/>
    <property type="project" value="UniProtKB-UniRule"/>
</dbReference>
<evidence type="ECO:0000256" key="2">
    <source>
        <dbReference type="ARBA" id="ARBA00022884"/>
    </source>
</evidence>
<dbReference type="Gene3D" id="3.10.450.40">
    <property type="match status" value="1"/>
</dbReference>
<protein>
    <recommendedName>
        <fullName evidence="6">HTH La-type RNA-binding domain-containing protein</fullName>
    </recommendedName>
</protein>
<dbReference type="GeneID" id="17272289"/>
<dbReference type="InterPro" id="IPR036390">
    <property type="entry name" value="WH_DNA-bd_sf"/>
</dbReference>
<feature type="compositionally biased region" description="Basic and acidic residues" evidence="5">
    <location>
        <begin position="272"/>
        <end position="287"/>
    </location>
</feature>
<comment type="subcellular location">
    <subcellularLocation>
        <location evidence="1">Nucleus</location>
    </subcellularLocation>
</comment>
<dbReference type="GO" id="GO:0006396">
    <property type="term" value="P:RNA processing"/>
    <property type="evidence" value="ECO:0007669"/>
    <property type="project" value="InterPro"/>
</dbReference>
<dbReference type="InterPro" id="IPR045180">
    <property type="entry name" value="La_dom_prot"/>
</dbReference>
<evidence type="ECO:0000256" key="3">
    <source>
        <dbReference type="ARBA" id="ARBA00023242"/>
    </source>
</evidence>
<dbReference type="SUPFAM" id="SSF46785">
    <property type="entry name" value="Winged helix' DNA-binding domain"/>
    <property type="match status" value="1"/>
</dbReference>
<dbReference type="STRING" id="2903.R1CUM2"/>
<dbReference type="AlphaFoldDB" id="A0A0D3JTA8"/>
<dbReference type="InterPro" id="IPR036388">
    <property type="entry name" value="WH-like_DNA-bd_sf"/>
</dbReference>
<evidence type="ECO:0000256" key="4">
    <source>
        <dbReference type="PROSITE-ProRule" id="PRU00332"/>
    </source>
</evidence>
<dbReference type="PROSITE" id="PS50961">
    <property type="entry name" value="HTH_LA"/>
    <property type="match status" value="1"/>
</dbReference>
<dbReference type="Pfam" id="PF05383">
    <property type="entry name" value="La"/>
    <property type="match status" value="1"/>
</dbReference>
<keyword evidence="2 4" id="KW-0694">RNA-binding</keyword>
<dbReference type="PRINTS" id="PR00302">
    <property type="entry name" value="LUPUSLA"/>
</dbReference>
<evidence type="ECO:0000256" key="1">
    <source>
        <dbReference type="ARBA" id="ARBA00004123"/>
    </source>
</evidence>
<dbReference type="Gene3D" id="1.10.10.10">
    <property type="entry name" value="Winged helix-like DNA-binding domain superfamily/Winged helix DNA-binding domain"/>
    <property type="match status" value="1"/>
</dbReference>
<name>A0A0D3JTA8_EMIH1</name>
<evidence type="ECO:0000313" key="8">
    <source>
        <dbReference type="Proteomes" id="UP000013827"/>
    </source>
</evidence>
<organism evidence="7 8">
    <name type="scientific">Emiliania huxleyi (strain CCMP1516)</name>
    <dbReference type="NCBI Taxonomy" id="280463"/>
    <lineage>
        <taxon>Eukaryota</taxon>
        <taxon>Haptista</taxon>
        <taxon>Haptophyta</taxon>
        <taxon>Prymnesiophyceae</taxon>
        <taxon>Isochrysidales</taxon>
        <taxon>Noelaerhabdaceae</taxon>
        <taxon>Emiliania</taxon>
    </lineage>
</organism>
<reference evidence="7" key="2">
    <citation type="submission" date="2024-10" db="UniProtKB">
        <authorList>
            <consortium name="EnsemblProtists"/>
        </authorList>
    </citation>
    <scope>IDENTIFICATION</scope>
</reference>
<dbReference type="CDD" id="cd07323">
    <property type="entry name" value="LAM"/>
    <property type="match status" value="1"/>
</dbReference>